<organism evidence="1 2">
    <name type="scientific">Halocaridina rubra</name>
    <name type="common">Hawaiian red shrimp</name>
    <dbReference type="NCBI Taxonomy" id="373956"/>
    <lineage>
        <taxon>Eukaryota</taxon>
        <taxon>Metazoa</taxon>
        <taxon>Ecdysozoa</taxon>
        <taxon>Arthropoda</taxon>
        <taxon>Crustacea</taxon>
        <taxon>Multicrustacea</taxon>
        <taxon>Malacostraca</taxon>
        <taxon>Eumalacostraca</taxon>
        <taxon>Eucarida</taxon>
        <taxon>Decapoda</taxon>
        <taxon>Pleocyemata</taxon>
        <taxon>Caridea</taxon>
        <taxon>Atyoidea</taxon>
        <taxon>Atyidae</taxon>
        <taxon>Halocaridina</taxon>
    </lineage>
</organism>
<accession>A0AAN8WTB3</accession>
<protein>
    <submittedName>
        <fullName evidence="1">Uncharacterized protein</fullName>
    </submittedName>
</protein>
<gene>
    <name evidence="1" type="ORF">SK128_022622</name>
</gene>
<evidence type="ECO:0000313" key="1">
    <source>
        <dbReference type="EMBL" id="KAK7068058.1"/>
    </source>
</evidence>
<reference evidence="1 2" key="1">
    <citation type="submission" date="2023-11" db="EMBL/GenBank/DDBJ databases">
        <title>Halocaridina rubra genome assembly.</title>
        <authorList>
            <person name="Smith C."/>
        </authorList>
    </citation>
    <scope>NUCLEOTIDE SEQUENCE [LARGE SCALE GENOMIC DNA]</scope>
    <source>
        <strain evidence="1">EP-1</strain>
        <tissue evidence="1">Whole</tissue>
    </source>
</reference>
<dbReference type="Proteomes" id="UP001381693">
    <property type="component" value="Unassembled WGS sequence"/>
</dbReference>
<dbReference type="EMBL" id="JAXCGZ010017469">
    <property type="protein sequence ID" value="KAK7068058.1"/>
    <property type="molecule type" value="Genomic_DNA"/>
</dbReference>
<sequence length="200" mass="23775">MSHPKNSQGKYFELKEFVFSNFRKAIQHLNEPCEWIMGPFLEALSKVHGSQAAIDELTTYLSQYPSHLPARYLAYNFFKHEIPQSEDSQIEELEKIAEISPDDHLVFTLVKMLINRVDDWPFDTSDLHRWSDTQGKSVLKILPGVKNCRSLFKSELQRDTILNCVKIMMNMVEYQEWRWKEQPWIHLCHLLRRIYLTCKE</sequence>
<keyword evidence="2" id="KW-1185">Reference proteome</keyword>
<evidence type="ECO:0000313" key="2">
    <source>
        <dbReference type="Proteomes" id="UP001381693"/>
    </source>
</evidence>
<proteinExistence type="predicted"/>
<dbReference type="AlphaFoldDB" id="A0AAN8WTB3"/>
<comment type="caution">
    <text evidence="1">The sequence shown here is derived from an EMBL/GenBank/DDBJ whole genome shotgun (WGS) entry which is preliminary data.</text>
</comment>
<name>A0AAN8WTB3_HALRR</name>